<dbReference type="Gene3D" id="3.30.910.20">
    <property type="entry name" value="Skp domain"/>
    <property type="match status" value="1"/>
</dbReference>
<proteinExistence type="inferred from homology"/>
<dbReference type="RefSeq" id="WP_187467519.1">
    <property type="nucleotide sequence ID" value="NZ_JACSIT010000138.1"/>
</dbReference>
<evidence type="ECO:0000256" key="2">
    <source>
        <dbReference type="ARBA" id="ARBA00022729"/>
    </source>
</evidence>
<keyword evidence="2" id="KW-0732">Signal</keyword>
<dbReference type="InterPro" id="IPR005632">
    <property type="entry name" value="Chaperone_Skp"/>
</dbReference>
<comment type="caution">
    <text evidence="4">The sequence shown here is derived from an EMBL/GenBank/DDBJ whole genome shotgun (WGS) entry which is preliminary data.</text>
</comment>
<dbReference type="PANTHER" id="PTHR35089">
    <property type="entry name" value="CHAPERONE PROTEIN SKP"/>
    <property type="match status" value="1"/>
</dbReference>
<keyword evidence="3" id="KW-0175">Coiled coil</keyword>
<protein>
    <submittedName>
        <fullName evidence="4">OmpH family outer membrane protein</fullName>
    </submittedName>
</protein>
<dbReference type="GO" id="GO:0050821">
    <property type="term" value="P:protein stabilization"/>
    <property type="evidence" value="ECO:0007669"/>
    <property type="project" value="TreeGrafter"/>
</dbReference>
<dbReference type="PROSITE" id="PS51257">
    <property type="entry name" value="PROKAR_LIPOPROTEIN"/>
    <property type="match status" value="1"/>
</dbReference>
<dbReference type="SUPFAM" id="SSF111384">
    <property type="entry name" value="OmpH-like"/>
    <property type="match status" value="1"/>
</dbReference>
<gene>
    <name evidence="4" type="ORF">H9S92_15035</name>
</gene>
<reference evidence="4" key="1">
    <citation type="submission" date="2020-08" db="EMBL/GenBank/DDBJ databases">
        <title>Lewinella bacteria from marine environments.</title>
        <authorList>
            <person name="Zhong Y."/>
        </authorList>
    </citation>
    <scope>NUCLEOTIDE SEQUENCE</scope>
    <source>
        <strain evidence="4">KCTC 42187</strain>
    </source>
</reference>
<evidence type="ECO:0000313" key="5">
    <source>
        <dbReference type="Proteomes" id="UP000650081"/>
    </source>
</evidence>
<dbReference type="GO" id="GO:0051082">
    <property type="term" value="F:unfolded protein binding"/>
    <property type="evidence" value="ECO:0007669"/>
    <property type="project" value="InterPro"/>
</dbReference>
<dbReference type="AlphaFoldDB" id="A0A923T8D0"/>
<dbReference type="InterPro" id="IPR024930">
    <property type="entry name" value="Skp_dom_sf"/>
</dbReference>
<feature type="coiled-coil region" evidence="3">
    <location>
        <begin position="51"/>
        <end position="127"/>
    </location>
</feature>
<dbReference type="PANTHER" id="PTHR35089:SF1">
    <property type="entry name" value="CHAPERONE PROTEIN SKP"/>
    <property type="match status" value="1"/>
</dbReference>
<name>A0A923T8D0_9BACT</name>
<accession>A0A923T8D0</accession>
<dbReference type="SMART" id="SM00935">
    <property type="entry name" value="OmpH"/>
    <property type="match status" value="1"/>
</dbReference>
<evidence type="ECO:0000256" key="1">
    <source>
        <dbReference type="ARBA" id="ARBA00009091"/>
    </source>
</evidence>
<dbReference type="Proteomes" id="UP000650081">
    <property type="component" value="Unassembled WGS sequence"/>
</dbReference>
<evidence type="ECO:0000256" key="3">
    <source>
        <dbReference type="SAM" id="Coils"/>
    </source>
</evidence>
<dbReference type="GO" id="GO:0005829">
    <property type="term" value="C:cytosol"/>
    <property type="evidence" value="ECO:0007669"/>
    <property type="project" value="TreeGrafter"/>
</dbReference>
<sequence>MIRFNSILPSGLLVACALIFLGCQPQDKGGATATPASENAGSGMNIVFIRLDSLQTGYTELAGELKRLEDNAMLAQENIQKQIAALEKEVRGLQNQVQQGLLAPNRVQAEQQRIAQREQQIAQQRDLALGSIQEDQMRLQAQFGDKVKAILETLREEKGYDYILNQSGGSAVLVADDAHDITDLVLERLNASPATPMATDTVQ</sequence>
<comment type="similarity">
    <text evidence="1">Belongs to the Skp family.</text>
</comment>
<dbReference type="EMBL" id="JACSIT010000138">
    <property type="protein sequence ID" value="MBC6995485.1"/>
    <property type="molecule type" value="Genomic_DNA"/>
</dbReference>
<keyword evidence="5" id="KW-1185">Reference proteome</keyword>
<organism evidence="4 5">
    <name type="scientific">Neolewinella lacunae</name>
    <dbReference type="NCBI Taxonomy" id="1517758"/>
    <lineage>
        <taxon>Bacteria</taxon>
        <taxon>Pseudomonadati</taxon>
        <taxon>Bacteroidota</taxon>
        <taxon>Saprospiria</taxon>
        <taxon>Saprospirales</taxon>
        <taxon>Lewinellaceae</taxon>
        <taxon>Neolewinella</taxon>
    </lineage>
</organism>
<dbReference type="Pfam" id="PF03938">
    <property type="entry name" value="OmpH"/>
    <property type="match status" value="1"/>
</dbReference>
<evidence type="ECO:0000313" key="4">
    <source>
        <dbReference type="EMBL" id="MBC6995485.1"/>
    </source>
</evidence>